<dbReference type="Proteomes" id="UP000051181">
    <property type="component" value="Unassembled WGS sequence"/>
</dbReference>
<dbReference type="Pfam" id="PF00496">
    <property type="entry name" value="SBP_bac_5"/>
    <property type="match status" value="1"/>
</dbReference>
<feature type="signal peptide" evidence="6">
    <location>
        <begin position="1"/>
        <end position="27"/>
    </location>
</feature>
<keyword evidence="3" id="KW-0813">Transport</keyword>
<comment type="similarity">
    <text evidence="2">Belongs to the bacterial solute-binding protein 5 family.</text>
</comment>
<dbReference type="Gene3D" id="3.10.105.10">
    <property type="entry name" value="Dipeptide-binding Protein, Domain 3"/>
    <property type="match status" value="1"/>
</dbReference>
<evidence type="ECO:0000313" key="9">
    <source>
        <dbReference type="Proteomes" id="UP000051181"/>
    </source>
</evidence>
<evidence type="ECO:0000256" key="3">
    <source>
        <dbReference type="ARBA" id="ARBA00022448"/>
    </source>
</evidence>
<dbReference type="GeneID" id="65918054"/>
<dbReference type="eggNOG" id="COG4166">
    <property type="taxonomic scope" value="Bacteria"/>
</dbReference>
<evidence type="ECO:0000256" key="6">
    <source>
        <dbReference type="SAM" id="SignalP"/>
    </source>
</evidence>
<keyword evidence="5" id="KW-0653">Protein transport</keyword>
<dbReference type="RefSeq" id="WP_010009624.1">
    <property type="nucleotide sequence ID" value="NZ_AZCN01000065.1"/>
</dbReference>
<dbReference type="FunFam" id="3.90.76.10:FF:000001">
    <property type="entry name" value="Oligopeptide ABC transporter substrate-binding protein"/>
    <property type="match status" value="1"/>
</dbReference>
<keyword evidence="4 6" id="KW-0732">Signal</keyword>
<gene>
    <name evidence="8" type="ORF">FD22_GL002095</name>
</gene>
<protein>
    <submittedName>
        <fullName evidence="8">Putative pheromone binding protein</fullName>
    </submittedName>
</protein>
<sequence length="536" mass="59059">MHYRRGFIIGALTILLTAAAPISSVSAKSQVFHSTSNATIESLDSTKYSLAVSTEAIKAYAEGLYTYDQNNKVTAGIAEGAPTVDKTKTVYTFTLRDAKWSNGTAVTADDFVYAWQRLADPKTASSNAYQIDIIKNGAEVRSGKKPISDLGVKALSSHKLQVTLTQPIPFLKQYLTGASFVPINRKYAEAQGSKYGTSAKHVLANGPFIVKGWTGTNDKWKYVRNPQYWDAKDVKLDKATVQVVKESATAANLFDSKQIDYAVLGDNNLQRYTGKKVLHQETTPTISYVSINNKRTLTKNRHLRLALAQAFNKKSLTKNVLKDGSVPLNGLIPTNFADSPTGKDYRQSTGQLLAYSPKKAQVNWKLAQKELNKKKVTLELLVADTPQAKNVGEFLQGQVEKNLPGVTITIKSIPVAQRIQAEKDGKYDLAFGTWAPDYADPIDFLALYQSNSDLNFSKYTSTSYDQKLTAITDDLATKPTARWQKMQAAETQLIKQDAALAPVYQAGVSYLQRSDVKGLQLSPFGSIVNYKYVTVK</sequence>
<dbReference type="InterPro" id="IPR000914">
    <property type="entry name" value="SBP_5_dom"/>
</dbReference>
<accession>A0A0R1EZ70</accession>
<dbReference type="GO" id="GO:0043190">
    <property type="term" value="C:ATP-binding cassette (ABC) transporter complex"/>
    <property type="evidence" value="ECO:0007669"/>
    <property type="project" value="InterPro"/>
</dbReference>
<feature type="chain" id="PRO_5006403697" evidence="6">
    <location>
        <begin position="28"/>
        <end position="536"/>
    </location>
</feature>
<evidence type="ECO:0000256" key="2">
    <source>
        <dbReference type="ARBA" id="ARBA00005695"/>
    </source>
</evidence>
<proteinExistence type="inferred from homology"/>
<dbReference type="GO" id="GO:1904680">
    <property type="term" value="F:peptide transmembrane transporter activity"/>
    <property type="evidence" value="ECO:0007669"/>
    <property type="project" value="TreeGrafter"/>
</dbReference>
<dbReference type="GO" id="GO:0015833">
    <property type="term" value="P:peptide transport"/>
    <property type="evidence" value="ECO:0007669"/>
    <property type="project" value="UniProtKB-KW"/>
</dbReference>
<dbReference type="PIRSF" id="PIRSF002741">
    <property type="entry name" value="MppA"/>
    <property type="match status" value="1"/>
</dbReference>
<dbReference type="AlphaFoldDB" id="A0A0R1EZ70"/>
<evidence type="ECO:0000256" key="1">
    <source>
        <dbReference type="ARBA" id="ARBA00004196"/>
    </source>
</evidence>
<dbReference type="InterPro" id="IPR030678">
    <property type="entry name" value="Peptide/Ni-bd"/>
</dbReference>
<keyword evidence="5" id="KW-0571">Peptide transport</keyword>
<dbReference type="CDD" id="cd08504">
    <property type="entry name" value="PBP2_OppA"/>
    <property type="match status" value="1"/>
</dbReference>
<name>A0A0R1EZ70_9LACO</name>
<dbReference type="InterPro" id="IPR039424">
    <property type="entry name" value="SBP_5"/>
</dbReference>
<evidence type="ECO:0000256" key="5">
    <source>
        <dbReference type="ARBA" id="ARBA00022856"/>
    </source>
</evidence>
<organism evidence="8 9">
    <name type="scientific">Loigolactobacillus coryniformis subsp. coryniformis KCTC 3167 = DSM 20001</name>
    <dbReference type="NCBI Taxonomy" id="913848"/>
    <lineage>
        <taxon>Bacteria</taxon>
        <taxon>Bacillati</taxon>
        <taxon>Bacillota</taxon>
        <taxon>Bacilli</taxon>
        <taxon>Lactobacillales</taxon>
        <taxon>Lactobacillaceae</taxon>
        <taxon>Loigolactobacillus</taxon>
    </lineage>
</organism>
<dbReference type="EMBL" id="AZCN01000065">
    <property type="protein sequence ID" value="KRK14827.1"/>
    <property type="molecule type" value="Genomic_DNA"/>
</dbReference>
<dbReference type="FunFam" id="3.10.105.10:FF:000001">
    <property type="entry name" value="Oligopeptide ABC transporter, oligopeptide-binding protein"/>
    <property type="match status" value="1"/>
</dbReference>
<dbReference type="PANTHER" id="PTHR30290:SF10">
    <property type="entry name" value="PERIPLASMIC OLIGOPEPTIDE-BINDING PROTEIN-RELATED"/>
    <property type="match status" value="1"/>
</dbReference>
<evidence type="ECO:0000259" key="7">
    <source>
        <dbReference type="Pfam" id="PF00496"/>
    </source>
</evidence>
<dbReference type="Gene3D" id="3.40.190.10">
    <property type="entry name" value="Periplasmic binding protein-like II"/>
    <property type="match status" value="1"/>
</dbReference>
<comment type="caution">
    <text evidence="8">The sequence shown here is derived from an EMBL/GenBank/DDBJ whole genome shotgun (WGS) entry which is preliminary data.</text>
</comment>
<dbReference type="SUPFAM" id="SSF53850">
    <property type="entry name" value="Periplasmic binding protein-like II"/>
    <property type="match status" value="1"/>
</dbReference>
<dbReference type="PANTHER" id="PTHR30290">
    <property type="entry name" value="PERIPLASMIC BINDING COMPONENT OF ABC TRANSPORTER"/>
    <property type="match status" value="1"/>
</dbReference>
<comment type="subcellular location">
    <subcellularLocation>
        <location evidence="1">Cell envelope</location>
    </subcellularLocation>
</comment>
<dbReference type="GO" id="GO:0030288">
    <property type="term" value="C:outer membrane-bounded periplasmic space"/>
    <property type="evidence" value="ECO:0007669"/>
    <property type="project" value="UniProtKB-ARBA"/>
</dbReference>
<evidence type="ECO:0000256" key="4">
    <source>
        <dbReference type="ARBA" id="ARBA00022729"/>
    </source>
</evidence>
<evidence type="ECO:0000313" key="8">
    <source>
        <dbReference type="EMBL" id="KRK14827.1"/>
    </source>
</evidence>
<reference evidence="8 9" key="1">
    <citation type="journal article" date="2015" name="Genome Announc.">
        <title>Expanding the biotechnology potential of lactobacilli through comparative genomics of 213 strains and associated genera.</title>
        <authorList>
            <person name="Sun Z."/>
            <person name="Harris H.M."/>
            <person name="McCann A."/>
            <person name="Guo C."/>
            <person name="Argimon S."/>
            <person name="Zhang W."/>
            <person name="Yang X."/>
            <person name="Jeffery I.B."/>
            <person name="Cooney J.C."/>
            <person name="Kagawa T.F."/>
            <person name="Liu W."/>
            <person name="Song Y."/>
            <person name="Salvetti E."/>
            <person name="Wrobel A."/>
            <person name="Rasinkangas P."/>
            <person name="Parkhill J."/>
            <person name="Rea M.C."/>
            <person name="O'Sullivan O."/>
            <person name="Ritari J."/>
            <person name="Douillard F.P."/>
            <person name="Paul Ross R."/>
            <person name="Yang R."/>
            <person name="Briner A.E."/>
            <person name="Felis G.E."/>
            <person name="de Vos W.M."/>
            <person name="Barrangou R."/>
            <person name="Klaenhammer T.R."/>
            <person name="Caufield P.W."/>
            <person name="Cui Y."/>
            <person name="Zhang H."/>
            <person name="O'Toole P.W."/>
        </authorList>
    </citation>
    <scope>NUCLEOTIDE SEQUENCE [LARGE SCALE GENOMIC DNA]</scope>
    <source>
        <strain evidence="8 9">DSM 20001</strain>
    </source>
</reference>
<dbReference type="PATRIC" id="fig|913848.6.peg.2140"/>
<dbReference type="Gene3D" id="3.90.76.10">
    <property type="entry name" value="Dipeptide-binding Protein, Domain 1"/>
    <property type="match status" value="1"/>
</dbReference>
<feature type="domain" description="Solute-binding protein family 5" evidence="7">
    <location>
        <begin position="73"/>
        <end position="453"/>
    </location>
</feature>